<evidence type="ECO:0000313" key="1">
    <source>
        <dbReference type="EMBL" id="MFC3758407.1"/>
    </source>
</evidence>
<gene>
    <name evidence="1" type="ORF">ACFONJ_20700</name>
</gene>
<keyword evidence="2" id="KW-1185">Reference proteome</keyword>
<dbReference type="Proteomes" id="UP001595735">
    <property type="component" value="Unassembled WGS sequence"/>
</dbReference>
<dbReference type="EMBL" id="JBHRYO010000002">
    <property type="protein sequence ID" value="MFC3758407.1"/>
    <property type="molecule type" value="Genomic_DNA"/>
</dbReference>
<protein>
    <submittedName>
        <fullName evidence="1">Uncharacterized protein</fullName>
    </submittedName>
</protein>
<organism evidence="1 2">
    <name type="scientific">Chryseobacterium tructae</name>
    <dbReference type="NCBI Taxonomy" id="1037380"/>
    <lineage>
        <taxon>Bacteria</taxon>
        <taxon>Pseudomonadati</taxon>
        <taxon>Bacteroidota</taxon>
        <taxon>Flavobacteriia</taxon>
        <taxon>Flavobacteriales</taxon>
        <taxon>Weeksellaceae</taxon>
        <taxon>Chryseobacterium group</taxon>
        <taxon>Chryseobacterium</taxon>
    </lineage>
</organism>
<comment type="caution">
    <text evidence="1">The sequence shown here is derived from an EMBL/GenBank/DDBJ whole genome shotgun (WGS) entry which is preliminary data.</text>
</comment>
<dbReference type="PROSITE" id="PS51257">
    <property type="entry name" value="PROKAR_LIPOPROTEIN"/>
    <property type="match status" value="1"/>
</dbReference>
<dbReference type="RefSeq" id="WP_290300251.1">
    <property type="nucleotide sequence ID" value="NZ_JAUFQR010000001.1"/>
</dbReference>
<proteinExistence type="predicted"/>
<evidence type="ECO:0000313" key="2">
    <source>
        <dbReference type="Proteomes" id="UP001595735"/>
    </source>
</evidence>
<reference evidence="2" key="1">
    <citation type="journal article" date="2019" name="Int. J. Syst. Evol. Microbiol.">
        <title>The Global Catalogue of Microorganisms (GCM) 10K type strain sequencing project: providing services to taxonomists for standard genome sequencing and annotation.</title>
        <authorList>
            <consortium name="The Broad Institute Genomics Platform"/>
            <consortium name="The Broad Institute Genome Sequencing Center for Infectious Disease"/>
            <person name="Wu L."/>
            <person name="Ma J."/>
        </authorList>
    </citation>
    <scope>NUCLEOTIDE SEQUENCE [LARGE SCALE GENOMIC DNA]</scope>
    <source>
        <strain evidence="2">CECT 7798</strain>
    </source>
</reference>
<accession>A0ABV7Y0T2</accession>
<sequence length="152" mass="17857">MKKVSICLFILLVTITSCKDEKSPLIIKENKSATKKYNLPNDEFREKILSKIKHENDKKKLEKLLQDLDKKNLSFCNFVKNEFKIDDSCYSAALKRYPAPEMQKEFMKVHNDIYEIAQKKYLQQIGITDKDANFLTVVYSFDQNVQKLCGKY</sequence>
<name>A0ABV7Y0T2_9FLAO</name>